<dbReference type="EMBL" id="QJJK01000001">
    <property type="protein sequence ID" value="PXW64501.1"/>
    <property type="molecule type" value="Genomic_DNA"/>
</dbReference>
<dbReference type="Gene3D" id="3.40.190.10">
    <property type="entry name" value="Periplasmic binding protein-like II"/>
    <property type="match status" value="1"/>
</dbReference>
<dbReference type="PANTHER" id="PTHR43649">
    <property type="entry name" value="ARABINOSE-BINDING PROTEIN-RELATED"/>
    <property type="match status" value="1"/>
</dbReference>
<dbReference type="InterPro" id="IPR050490">
    <property type="entry name" value="Bact_solute-bd_prot1"/>
</dbReference>
<dbReference type="SUPFAM" id="SSF53850">
    <property type="entry name" value="Periplasmic binding protein-like II"/>
    <property type="match status" value="1"/>
</dbReference>
<dbReference type="RefSeq" id="WP_110372578.1">
    <property type="nucleotide sequence ID" value="NZ_JAHBRY010000001.1"/>
</dbReference>
<keyword evidence="5" id="KW-1185">Reference proteome</keyword>
<dbReference type="Pfam" id="PF13416">
    <property type="entry name" value="SBP_bac_8"/>
    <property type="match status" value="1"/>
</dbReference>
<dbReference type="OrthoDB" id="9811951at2"/>
<gene>
    <name evidence="4" type="ORF">C7450_101256</name>
</gene>
<evidence type="ECO:0000256" key="2">
    <source>
        <dbReference type="ARBA" id="ARBA00008520"/>
    </source>
</evidence>
<dbReference type="Proteomes" id="UP000248021">
    <property type="component" value="Unassembled WGS sequence"/>
</dbReference>
<evidence type="ECO:0000313" key="4">
    <source>
        <dbReference type="EMBL" id="PXW64501.1"/>
    </source>
</evidence>
<comment type="subcellular location">
    <subcellularLocation>
        <location evidence="1">Periplasm</location>
    </subcellularLocation>
</comment>
<dbReference type="AlphaFoldDB" id="A0A2V3UGW3"/>
<evidence type="ECO:0000256" key="1">
    <source>
        <dbReference type="ARBA" id="ARBA00004418"/>
    </source>
</evidence>
<evidence type="ECO:0000256" key="3">
    <source>
        <dbReference type="ARBA" id="ARBA00022764"/>
    </source>
</evidence>
<name>A0A2V3UGW3_9HYPH</name>
<comment type="caution">
    <text evidence="4">The sequence shown here is derived from an EMBL/GenBank/DDBJ whole genome shotgun (WGS) entry which is preliminary data.</text>
</comment>
<proteinExistence type="inferred from homology"/>
<dbReference type="PANTHER" id="PTHR43649:SF30">
    <property type="entry name" value="ABC TRANSPORTER SUBSTRATE-BINDING PROTEIN"/>
    <property type="match status" value="1"/>
</dbReference>
<organism evidence="4 5">
    <name type="scientific">Chelatococcus asaccharovorans</name>
    <dbReference type="NCBI Taxonomy" id="28210"/>
    <lineage>
        <taxon>Bacteria</taxon>
        <taxon>Pseudomonadati</taxon>
        <taxon>Pseudomonadota</taxon>
        <taxon>Alphaproteobacteria</taxon>
        <taxon>Hyphomicrobiales</taxon>
        <taxon>Chelatococcaceae</taxon>
        <taxon>Chelatococcus</taxon>
    </lineage>
</organism>
<dbReference type="InterPro" id="IPR006059">
    <property type="entry name" value="SBP"/>
</dbReference>
<protein>
    <submittedName>
        <fullName evidence="4">Carbohydrate ABC transporter substrate-binding protein (CUT1 family)</fullName>
    </submittedName>
</protein>
<dbReference type="GO" id="GO:0042597">
    <property type="term" value="C:periplasmic space"/>
    <property type="evidence" value="ECO:0007669"/>
    <property type="project" value="UniProtKB-SubCell"/>
</dbReference>
<accession>A0A2V3UGW3</accession>
<dbReference type="CDD" id="cd13585">
    <property type="entry name" value="PBP2_TMBP_like"/>
    <property type="match status" value="1"/>
</dbReference>
<comment type="similarity">
    <text evidence="2">Belongs to the bacterial solute-binding protein 1 family.</text>
</comment>
<reference evidence="4 5" key="1">
    <citation type="submission" date="2018-05" db="EMBL/GenBank/DDBJ databases">
        <title>Genomic Encyclopedia of Type Strains, Phase IV (KMG-IV): sequencing the most valuable type-strain genomes for metagenomic binning, comparative biology and taxonomic classification.</title>
        <authorList>
            <person name="Goeker M."/>
        </authorList>
    </citation>
    <scope>NUCLEOTIDE SEQUENCE [LARGE SCALE GENOMIC DNA]</scope>
    <source>
        <strain evidence="4 5">DSM 6462</strain>
    </source>
</reference>
<evidence type="ECO:0000313" key="5">
    <source>
        <dbReference type="Proteomes" id="UP000248021"/>
    </source>
</evidence>
<sequence length="437" mass="47249">MTTIWSRRLRRAGSAGLLILAASLPVSGAMAETIRMWTFLNPAGNAPREKALAEIIAKFEAANPGAKIVVEPQVWDQMTPKFLAASRGGNAPDVIWVITDLLGDAIKSGSMADLRKLFIDKWTKEQVADYAGAYWDQCAINGKQYCLFTSRNYISVIYRADLLKEAGIDPATLTTWDKFTEAAKKLTVKDASGTITRWGFGQGFSEAQADPQMMIPATLAEQGTIFEENGRARFATPAGVAGLKLQTDMITKEGVTPKQAATWTPDDLIEQFSAGRLAMYTGASVRVSSVQAKIGADKVGQMLWPGNGKKPHSPAVMAGWAVGVWSGSKNQELAGRFLDYMTGPEGDSIWVTVGGQAPTLGTTIKSLASYFDKPGNGYMTVTTEGARDFGWLAPIDFGVGGYRQALNKAAQNVVVNGMEPKAALEEAEKEFNRRNNR</sequence>
<keyword evidence="3" id="KW-0574">Periplasm</keyword>